<dbReference type="EMBL" id="BAAADS010000001">
    <property type="protein sequence ID" value="GAA0592380.1"/>
    <property type="molecule type" value="Genomic_DNA"/>
</dbReference>
<reference evidence="2" key="1">
    <citation type="journal article" date="2019" name="Int. J. Syst. Evol. Microbiol.">
        <title>The Global Catalogue of Microorganisms (GCM) 10K type strain sequencing project: providing services to taxonomists for standard genome sequencing and annotation.</title>
        <authorList>
            <consortium name="The Broad Institute Genomics Platform"/>
            <consortium name="The Broad Institute Genome Sequencing Center for Infectious Disease"/>
            <person name="Wu L."/>
            <person name="Ma J."/>
        </authorList>
    </citation>
    <scope>NUCLEOTIDE SEQUENCE [LARGE SCALE GENOMIC DNA]</scope>
    <source>
        <strain evidence="2">JCM 15395</strain>
    </source>
</reference>
<evidence type="ECO:0000313" key="1">
    <source>
        <dbReference type="EMBL" id="GAA0592380.1"/>
    </source>
</evidence>
<proteinExistence type="predicted"/>
<dbReference type="RefSeq" id="WP_343810106.1">
    <property type="nucleotide sequence ID" value="NZ_BAAADS010000001.1"/>
</dbReference>
<evidence type="ECO:0000313" key="2">
    <source>
        <dbReference type="Proteomes" id="UP001500866"/>
    </source>
</evidence>
<sequence length="298" mass="34520">MAEIAYSKQLNREVSSQEAHRLSLTGTSKLTDPRAFHCADAKCSVPLTLINFGKSKAQGAKIFGFRISEENKKHMPGCHYTAEKNDIQDEININDLNRLKDSIHIGKEIKMISEDPENVQQKQEDSLVNSQRNMHKGNKQTHTKKSMMRKSRFSAINSLVNTYLTSNEYDKDKNIIKINNEKRSMNDIFINVDKQPYLTLTERYYVFHGKVYIQKPYKNKDLISLRFQKKVVVDKKSWRFEIATSKNCLSSSVQSCISDGILHHMYCMVKLVPNKNNSKPYYAKGFKQKMHKCFVVYS</sequence>
<organism evidence="1 2">
    <name type="scientific">Virgibacillus siamensis</name>
    <dbReference type="NCBI Taxonomy" id="480071"/>
    <lineage>
        <taxon>Bacteria</taxon>
        <taxon>Bacillati</taxon>
        <taxon>Bacillota</taxon>
        <taxon>Bacilli</taxon>
        <taxon>Bacillales</taxon>
        <taxon>Bacillaceae</taxon>
        <taxon>Virgibacillus</taxon>
    </lineage>
</organism>
<accession>A0ABP3QPI0</accession>
<dbReference type="Proteomes" id="UP001500866">
    <property type="component" value="Unassembled WGS sequence"/>
</dbReference>
<keyword evidence="2" id="KW-1185">Reference proteome</keyword>
<protein>
    <submittedName>
        <fullName evidence="1">Uncharacterized protein</fullName>
    </submittedName>
</protein>
<gene>
    <name evidence="1" type="ORF">GCM10009001_05700</name>
</gene>
<comment type="caution">
    <text evidence="1">The sequence shown here is derived from an EMBL/GenBank/DDBJ whole genome shotgun (WGS) entry which is preliminary data.</text>
</comment>
<name>A0ABP3QPI0_9BACI</name>